<sequence length="287" mass="34121">MHVQIPKIYYRRRRKKMLSRQRKSFGGTKVKSNNCITDMKDLNSHGTAYAFIVVGTLTKLKWLKDVFRIFYSKLQRANLFSKIASYKVSSDKVITYKTILDKVDLIMISLRTYNLLNSFLYLRDLVNMEGYLAIKENIVVCTSSSRYNFDRKFVTRVELRGRIQIKNDKILTYYIFFNLGFGSFMDKYEDYCKLIHWSEHVLSKFLFKSYCNLNKQVKKKRKFRNKIKQKPMQKFTRLFMRKMETFGKVIFKSGISLNPYDPYVLKSSTSMANAVIVDMLSYIKSFH</sequence>
<protein>
    <submittedName>
        <fullName evidence="1">Uncharacterized protein</fullName>
    </submittedName>
</protein>
<evidence type="ECO:0000313" key="1">
    <source>
        <dbReference type="EMBL" id="KAG8475345.1"/>
    </source>
</evidence>
<dbReference type="AlphaFoldDB" id="A0A8J5YDF9"/>
<keyword evidence="2" id="KW-1185">Reference proteome</keyword>
<dbReference type="OrthoDB" id="1001851at2759"/>
<dbReference type="Proteomes" id="UP000701853">
    <property type="component" value="Chromosome 12"/>
</dbReference>
<accession>A0A8J5YDF9</accession>
<organism evidence="1 2">
    <name type="scientific">Gossypium anomalum</name>
    <dbReference type="NCBI Taxonomy" id="47600"/>
    <lineage>
        <taxon>Eukaryota</taxon>
        <taxon>Viridiplantae</taxon>
        <taxon>Streptophyta</taxon>
        <taxon>Embryophyta</taxon>
        <taxon>Tracheophyta</taxon>
        <taxon>Spermatophyta</taxon>
        <taxon>Magnoliopsida</taxon>
        <taxon>eudicotyledons</taxon>
        <taxon>Gunneridae</taxon>
        <taxon>Pentapetalae</taxon>
        <taxon>rosids</taxon>
        <taxon>malvids</taxon>
        <taxon>Malvales</taxon>
        <taxon>Malvaceae</taxon>
        <taxon>Malvoideae</taxon>
        <taxon>Gossypium</taxon>
    </lineage>
</organism>
<proteinExistence type="predicted"/>
<comment type="caution">
    <text evidence="1">The sequence shown here is derived from an EMBL/GenBank/DDBJ whole genome shotgun (WGS) entry which is preliminary data.</text>
</comment>
<dbReference type="EMBL" id="JAHUZN010000012">
    <property type="protein sequence ID" value="KAG8475345.1"/>
    <property type="molecule type" value="Genomic_DNA"/>
</dbReference>
<gene>
    <name evidence="1" type="ORF">CXB51_032194</name>
</gene>
<name>A0A8J5YDF9_9ROSI</name>
<evidence type="ECO:0000313" key="2">
    <source>
        <dbReference type="Proteomes" id="UP000701853"/>
    </source>
</evidence>
<reference evidence="1 2" key="1">
    <citation type="journal article" date="2021" name="bioRxiv">
        <title>The Gossypium anomalum genome as a resource for cotton improvement and evolutionary analysis of hybrid incompatibility.</title>
        <authorList>
            <person name="Grover C.E."/>
            <person name="Yuan D."/>
            <person name="Arick M.A."/>
            <person name="Miller E.R."/>
            <person name="Hu G."/>
            <person name="Peterson D.G."/>
            <person name="Wendel J.F."/>
            <person name="Udall J.A."/>
        </authorList>
    </citation>
    <scope>NUCLEOTIDE SEQUENCE [LARGE SCALE GENOMIC DNA]</scope>
    <source>
        <strain evidence="1">JFW-Udall</strain>
        <tissue evidence="1">Leaf</tissue>
    </source>
</reference>